<organism evidence="1 2">
    <name type="scientific">Photobacterium piscicola</name>
    <dbReference type="NCBI Taxonomy" id="1378299"/>
    <lineage>
        <taxon>Bacteria</taxon>
        <taxon>Pseudomonadati</taxon>
        <taxon>Pseudomonadota</taxon>
        <taxon>Gammaproteobacteria</taxon>
        <taxon>Vibrionales</taxon>
        <taxon>Vibrionaceae</taxon>
        <taxon>Photobacterium</taxon>
    </lineage>
</organism>
<evidence type="ECO:0000313" key="1">
    <source>
        <dbReference type="EMBL" id="SKC31973.1"/>
    </source>
</evidence>
<accession>A0A1T5HYW2</accession>
<gene>
    <name evidence="1" type="ORF">CZ809_01487</name>
</gene>
<protein>
    <submittedName>
        <fullName evidence="1">Uncharacterized protein</fullName>
    </submittedName>
</protein>
<dbReference type="Proteomes" id="UP000189966">
    <property type="component" value="Unassembled WGS sequence"/>
</dbReference>
<sequence>MRYSDKILFNIVSFKTVMHINNIFSEMFSENSQNKIDKFSLLYIRLRNIMRKSRILCVCAVIQVSLVNDDISKIMRIMIKHVRNADEQMNNEYYI</sequence>
<dbReference type="AlphaFoldDB" id="A0A1T5HYW2"/>
<dbReference type="EMBL" id="FUZI01000002">
    <property type="protein sequence ID" value="SKC31973.1"/>
    <property type="molecule type" value="Genomic_DNA"/>
</dbReference>
<reference evidence="1 2" key="1">
    <citation type="submission" date="2017-02" db="EMBL/GenBank/DDBJ databases">
        <authorList>
            <person name="Peterson S.W."/>
        </authorList>
    </citation>
    <scope>NUCLEOTIDE SEQUENCE [LARGE SCALE GENOMIC DNA]</scope>
    <source>
        <strain evidence="2">type strain: NCCB 100098</strain>
    </source>
</reference>
<name>A0A1T5HYW2_9GAMM</name>
<proteinExistence type="predicted"/>
<evidence type="ECO:0000313" key="2">
    <source>
        <dbReference type="Proteomes" id="UP000189966"/>
    </source>
</evidence>